<comment type="caution">
    <text evidence="3">Lacks conserved residue(s) required for the propagation of feature annotation.</text>
</comment>
<dbReference type="InterPro" id="IPR001789">
    <property type="entry name" value="Sig_transdc_resp-reg_receiver"/>
</dbReference>
<evidence type="ECO:0000259" key="4">
    <source>
        <dbReference type="PROSITE" id="PS50110"/>
    </source>
</evidence>
<evidence type="ECO:0000313" key="6">
    <source>
        <dbReference type="Proteomes" id="UP000011612"/>
    </source>
</evidence>
<organism evidence="5 6">
    <name type="scientific">Haloferax elongans ATCC BAA-1513</name>
    <dbReference type="NCBI Taxonomy" id="1230453"/>
    <lineage>
        <taxon>Archaea</taxon>
        <taxon>Methanobacteriati</taxon>
        <taxon>Methanobacteriota</taxon>
        <taxon>Stenosarchaea group</taxon>
        <taxon>Halobacteria</taxon>
        <taxon>Halobacteriales</taxon>
        <taxon>Haloferacaceae</taxon>
        <taxon>Haloferax</taxon>
    </lineage>
</organism>
<dbReference type="OrthoDB" id="330337at2157"/>
<proteinExistence type="predicted"/>
<evidence type="ECO:0000313" key="5">
    <source>
        <dbReference type="EMBL" id="ELZ84661.1"/>
    </source>
</evidence>
<dbReference type="Gene3D" id="3.30.450.40">
    <property type="match status" value="1"/>
</dbReference>
<keyword evidence="1" id="KW-0808">Transferase</keyword>
<evidence type="ECO:0000256" key="3">
    <source>
        <dbReference type="PROSITE-ProRule" id="PRU00169"/>
    </source>
</evidence>
<dbReference type="GO" id="GO:0016301">
    <property type="term" value="F:kinase activity"/>
    <property type="evidence" value="ECO:0007669"/>
    <property type="project" value="UniProtKB-KW"/>
</dbReference>
<dbReference type="RefSeq" id="WP_008324667.1">
    <property type="nucleotide sequence ID" value="NZ_AOLK01000019.1"/>
</dbReference>
<comment type="caution">
    <text evidence="5">The sequence shown here is derived from an EMBL/GenBank/DDBJ whole genome shotgun (WGS) entry which is preliminary data.</text>
</comment>
<keyword evidence="6" id="KW-1185">Reference proteome</keyword>
<protein>
    <submittedName>
        <fullName evidence="5">Response regulator receiver modulated GAF sensor protein</fullName>
    </submittedName>
</protein>
<evidence type="ECO:0000256" key="2">
    <source>
        <dbReference type="ARBA" id="ARBA00022777"/>
    </source>
</evidence>
<dbReference type="InterPro" id="IPR011006">
    <property type="entry name" value="CheY-like_superfamily"/>
</dbReference>
<feature type="domain" description="Response regulatory" evidence="4">
    <location>
        <begin position="4"/>
        <end position="118"/>
    </location>
</feature>
<dbReference type="Pfam" id="PF00072">
    <property type="entry name" value="Response_reg"/>
    <property type="match status" value="1"/>
</dbReference>
<name>M0HJJ9_HALEO</name>
<dbReference type="InterPro" id="IPR003018">
    <property type="entry name" value="GAF"/>
</dbReference>
<sequence length="297" mass="33117">MSRKILCVDTDDRVGAVADALDSEETMTAVQATTVEEARTALDEQAIVCVVTEYELADGSGLDVVRAIRETAPQTPCILFTDVSPNEVETDSFEEVIIEYVNRGLPDAHDRLAFIADDVINHSAQVGFLKPDDEQERLDALSRYDVDELPVQESFDRLTDLIASHFDAAISFIGLLEEDEENFLACHGGDWDSLTRENTICTHSMLQEDVMVVEDIREDKRFSENQQLSNLGIVSYAGANMTTPDGHVIGQVCLIDHEVRSYSDAQQRELEQFAETAMEILQLRQSLLEARSLEVAQ</sequence>
<dbReference type="GO" id="GO:0000160">
    <property type="term" value="P:phosphorelay signal transduction system"/>
    <property type="evidence" value="ECO:0007669"/>
    <property type="project" value="InterPro"/>
</dbReference>
<evidence type="ECO:0000256" key="1">
    <source>
        <dbReference type="ARBA" id="ARBA00022679"/>
    </source>
</evidence>
<dbReference type="SMART" id="SM00065">
    <property type="entry name" value="GAF"/>
    <property type="match status" value="1"/>
</dbReference>
<dbReference type="PROSITE" id="PS50110">
    <property type="entry name" value="RESPONSE_REGULATORY"/>
    <property type="match status" value="1"/>
</dbReference>
<dbReference type="Pfam" id="PF01590">
    <property type="entry name" value="GAF"/>
    <property type="match status" value="1"/>
</dbReference>
<dbReference type="Gene3D" id="3.40.50.2300">
    <property type="match status" value="1"/>
</dbReference>
<dbReference type="AlphaFoldDB" id="M0HJJ9"/>
<dbReference type="STRING" id="1230453.C453_11621"/>
<dbReference type="InterPro" id="IPR029016">
    <property type="entry name" value="GAF-like_dom_sf"/>
</dbReference>
<dbReference type="PANTHER" id="PTHR43102">
    <property type="entry name" value="SLR1143 PROTEIN"/>
    <property type="match status" value="1"/>
</dbReference>
<dbReference type="CDD" id="cd00156">
    <property type="entry name" value="REC"/>
    <property type="match status" value="1"/>
</dbReference>
<reference evidence="5 6" key="1">
    <citation type="journal article" date="2014" name="PLoS Genet.">
        <title>Phylogenetically driven sequencing of extremely halophilic archaea reveals strategies for static and dynamic osmo-response.</title>
        <authorList>
            <person name="Becker E.A."/>
            <person name="Seitzer P.M."/>
            <person name="Tritt A."/>
            <person name="Larsen D."/>
            <person name="Krusor M."/>
            <person name="Yao A.I."/>
            <person name="Wu D."/>
            <person name="Madern D."/>
            <person name="Eisen J.A."/>
            <person name="Darling A.E."/>
            <person name="Facciotti M.T."/>
        </authorList>
    </citation>
    <scope>NUCLEOTIDE SEQUENCE [LARGE SCALE GENOMIC DNA]</scope>
    <source>
        <strain evidence="5 6">ATCC BAA-1513</strain>
    </source>
</reference>
<dbReference type="SUPFAM" id="SSF55781">
    <property type="entry name" value="GAF domain-like"/>
    <property type="match status" value="1"/>
</dbReference>
<accession>M0HJJ9</accession>
<dbReference type="PATRIC" id="fig|1230453.4.peg.2294"/>
<gene>
    <name evidence="5" type="ORF">C453_11621</name>
</gene>
<dbReference type="PANTHER" id="PTHR43102:SF2">
    <property type="entry name" value="GAF DOMAIN-CONTAINING PROTEIN"/>
    <property type="match status" value="1"/>
</dbReference>
<dbReference type="Proteomes" id="UP000011612">
    <property type="component" value="Unassembled WGS sequence"/>
</dbReference>
<dbReference type="EMBL" id="AOLK01000019">
    <property type="protein sequence ID" value="ELZ84661.1"/>
    <property type="molecule type" value="Genomic_DNA"/>
</dbReference>
<keyword evidence="2" id="KW-0418">Kinase</keyword>
<dbReference type="SUPFAM" id="SSF52172">
    <property type="entry name" value="CheY-like"/>
    <property type="match status" value="1"/>
</dbReference>